<gene>
    <name evidence="9" type="ORF">UFOPK3522_00627</name>
    <name evidence="10" type="ORF">UFOPK4175_00227</name>
</gene>
<feature type="transmembrane region" description="Helical" evidence="8">
    <location>
        <begin position="171"/>
        <end position="192"/>
    </location>
</feature>
<name>A0A6J7RMK4_9ZZZZ</name>
<evidence type="ECO:0000313" key="9">
    <source>
        <dbReference type="EMBL" id="CAB4341421.1"/>
    </source>
</evidence>
<keyword evidence="3" id="KW-0813">Transport</keyword>
<keyword evidence="5" id="KW-0201">Cytochrome c-type biogenesis</keyword>
<evidence type="ECO:0000256" key="6">
    <source>
        <dbReference type="ARBA" id="ARBA00022989"/>
    </source>
</evidence>
<feature type="transmembrane region" description="Helical" evidence="8">
    <location>
        <begin position="141"/>
        <end position="164"/>
    </location>
</feature>
<dbReference type="EMBL" id="CAESAO010000039">
    <property type="protein sequence ID" value="CAB4341421.1"/>
    <property type="molecule type" value="Genomic_DNA"/>
</dbReference>
<comment type="subcellular location">
    <subcellularLocation>
        <location evidence="1">Membrane</location>
        <topology evidence="1">Multi-pass membrane protein</topology>
    </subcellularLocation>
</comment>
<dbReference type="GO" id="GO:0015232">
    <property type="term" value="F:heme transmembrane transporter activity"/>
    <property type="evidence" value="ECO:0007669"/>
    <property type="project" value="InterPro"/>
</dbReference>
<keyword evidence="7 8" id="KW-0472">Membrane</keyword>
<reference evidence="10" key="1">
    <citation type="submission" date="2020-05" db="EMBL/GenBank/DDBJ databases">
        <authorList>
            <person name="Chiriac C."/>
            <person name="Salcher M."/>
            <person name="Ghai R."/>
            <person name="Kavagutti S V."/>
        </authorList>
    </citation>
    <scope>NUCLEOTIDE SEQUENCE</scope>
</reference>
<dbReference type="GO" id="GO:0005886">
    <property type="term" value="C:plasma membrane"/>
    <property type="evidence" value="ECO:0007669"/>
    <property type="project" value="TreeGrafter"/>
</dbReference>
<keyword evidence="4 8" id="KW-0812">Transmembrane</keyword>
<evidence type="ECO:0000256" key="3">
    <source>
        <dbReference type="ARBA" id="ARBA00022448"/>
    </source>
</evidence>
<evidence type="ECO:0000256" key="7">
    <source>
        <dbReference type="ARBA" id="ARBA00023136"/>
    </source>
</evidence>
<dbReference type="GO" id="GO:0017004">
    <property type="term" value="P:cytochrome complex assembly"/>
    <property type="evidence" value="ECO:0007669"/>
    <property type="project" value="UniProtKB-KW"/>
</dbReference>
<evidence type="ECO:0000313" key="10">
    <source>
        <dbReference type="EMBL" id="CAB5030051.1"/>
    </source>
</evidence>
<dbReference type="GO" id="GO:1903607">
    <property type="term" value="P:cytochrome c biosynthetic process"/>
    <property type="evidence" value="ECO:0007669"/>
    <property type="project" value="TreeGrafter"/>
</dbReference>
<evidence type="ECO:0000256" key="2">
    <source>
        <dbReference type="ARBA" id="ARBA00010544"/>
    </source>
</evidence>
<evidence type="ECO:0000256" key="8">
    <source>
        <dbReference type="SAM" id="Phobius"/>
    </source>
</evidence>
<dbReference type="Pfam" id="PF03379">
    <property type="entry name" value="CcmB"/>
    <property type="match status" value="1"/>
</dbReference>
<dbReference type="InterPro" id="IPR003544">
    <property type="entry name" value="Cyt_c_biogenesis_CcmB"/>
</dbReference>
<keyword evidence="6 8" id="KW-1133">Transmembrane helix</keyword>
<evidence type="ECO:0000256" key="5">
    <source>
        <dbReference type="ARBA" id="ARBA00022748"/>
    </source>
</evidence>
<evidence type="ECO:0000256" key="1">
    <source>
        <dbReference type="ARBA" id="ARBA00004141"/>
    </source>
</evidence>
<comment type="similarity">
    <text evidence="2">Belongs to the CcmB/CycW/HelB family.</text>
</comment>
<dbReference type="AlphaFoldDB" id="A0A6J7RMK4"/>
<evidence type="ECO:0000256" key="4">
    <source>
        <dbReference type="ARBA" id="ARBA00022692"/>
    </source>
</evidence>
<organism evidence="10">
    <name type="scientific">freshwater metagenome</name>
    <dbReference type="NCBI Taxonomy" id="449393"/>
    <lineage>
        <taxon>unclassified sequences</taxon>
        <taxon>metagenomes</taxon>
        <taxon>ecological metagenomes</taxon>
    </lineage>
</organism>
<feature type="transmembrane region" description="Helical" evidence="8">
    <location>
        <begin position="31"/>
        <end position="49"/>
    </location>
</feature>
<dbReference type="PRINTS" id="PR01414">
    <property type="entry name" value="CCMBBIOGNSIS"/>
</dbReference>
<accession>A0A6J7RMK4</accession>
<feature type="transmembrane region" description="Helical" evidence="8">
    <location>
        <begin position="61"/>
        <end position="80"/>
    </location>
</feature>
<feature type="transmembrane region" description="Helical" evidence="8">
    <location>
        <begin position="204"/>
        <end position="226"/>
    </location>
</feature>
<feature type="transmembrane region" description="Helical" evidence="8">
    <location>
        <begin position="101"/>
        <end position="129"/>
    </location>
</feature>
<dbReference type="PANTHER" id="PTHR30070">
    <property type="entry name" value="HEME EXPORTER PROTEIN B"/>
    <property type="match status" value="1"/>
</dbReference>
<dbReference type="PANTHER" id="PTHR30070:SF1">
    <property type="entry name" value="CYTOCHROME C BIOGENESIS B-RELATED"/>
    <property type="match status" value="1"/>
</dbReference>
<protein>
    <submittedName>
        <fullName evidence="10">Unannotated protein</fullName>
    </submittedName>
</protein>
<dbReference type="EMBL" id="CAFBPX010000023">
    <property type="protein sequence ID" value="CAB5030051.1"/>
    <property type="molecule type" value="Genomic_DNA"/>
</dbReference>
<proteinExistence type="inferred from homology"/>
<sequence length="232" mass="24364">MSAARPPSTLSAARAVLYKELTLERRAPQTLTAMALFCASAFVIFHFALGRDAIEGALASGVLWVTLTLAALLGIGRSFVADREEGGLDGFLLAPAPRTALLIAKATTLFIFLLIVGVLAALLFSVLLLGPTPSASQWASIALLIVLADLGIALVGTLIAGIAIQTRARDLITSILALPLLIPLLIAVTKASEPLLSVGGGTLAWRWLALLGLYDLIFGLLAYALFDYLVED</sequence>